<evidence type="ECO:0000313" key="4">
    <source>
        <dbReference type="Proteomes" id="UP000269041"/>
    </source>
</evidence>
<protein>
    <submittedName>
        <fullName evidence="3">Replication protein A</fullName>
    </submittedName>
</protein>
<gene>
    <name evidence="3" type="ORF">EJA03_14170</name>
</gene>
<evidence type="ECO:0000313" key="3">
    <source>
        <dbReference type="EMBL" id="RSD30401.1"/>
    </source>
</evidence>
<name>A0A3R9L0T0_9VIBR</name>
<reference evidence="3 4" key="1">
    <citation type="submission" date="2018-12" db="EMBL/GenBank/DDBJ databases">
        <title>Genomic taxonomy of the Vibrionaceae family.</title>
        <authorList>
            <person name="Gomez-Gil B."/>
            <person name="Enciso-Ibarra K."/>
        </authorList>
    </citation>
    <scope>NUCLEOTIDE SEQUENCE [LARGE SCALE GENOMIC DNA]</scope>
    <source>
        <strain evidence="3 4">CAIM 594</strain>
    </source>
</reference>
<dbReference type="InterPro" id="IPR004322">
    <property type="entry name" value="Plasmid_replicase_bac"/>
</dbReference>
<feature type="compositionally biased region" description="Basic and acidic residues" evidence="1">
    <location>
        <begin position="372"/>
        <end position="389"/>
    </location>
</feature>
<feature type="region of interest" description="Disordered" evidence="1">
    <location>
        <begin position="356"/>
        <end position="389"/>
    </location>
</feature>
<proteinExistence type="predicted"/>
<dbReference type="AlphaFoldDB" id="A0A3R9L0T0"/>
<dbReference type="EMBL" id="RSFA01000069">
    <property type="protein sequence ID" value="RSD30401.1"/>
    <property type="molecule type" value="Genomic_DNA"/>
</dbReference>
<dbReference type="Gene3D" id="1.10.340.50">
    <property type="match status" value="1"/>
</dbReference>
<dbReference type="Proteomes" id="UP000269041">
    <property type="component" value="Unassembled WGS sequence"/>
</dbReference>
<dbReference type="Pfam" id="PF08708">
    <property type="entry name" value="PriCT_1"/>
    <property type="match status" value="1"/>
</dbReference>
<keyword evidence="4" id="KW-1185">Reference proteome</keyword>
<evidence type="ECO:0000256" key="1">
    <source>
        <dbReference type="SAM" id="MobiDB-lite"/>
    </source>
</evidence>
<organism evidence="3 4">
    <name type="scientific">Vibrio pectenicida</name>
    <dbReference type="NCBI Taxonomy" id="62763"/>
    <lineage>
        <taxon>Bacteria</taxon>
        <taxon>Pseudomonadati</taxon>
        <taxon>Pseudomonadota</taxon>
        <taxon>Gammaproteobacteria</taxon>
        <taxon>Vibrionales</taxon>
        <taxon>Vibrionaceae</taxon>
        <taxon>Vibrio</taxon>
    </lineage>
</organism>
<sequence>MGMAHFMDTLAHLPRCSDNKTAALVRPRDLAIRWPYVQVNRPDMVSWLVFDLDHDNPWVWQDTGLPTPNFIVSNPETGHAHLFYAIVPVCTSDAARRRPIEYMKAIYRAMASALNADPCYAGPVAKTPHHPAWRTTECHGALYELGELADSVELESLPSWASNEEQDTSHSRNCTLFHRLRHFAYSIFSHEKASGSYQDFFNRITNQAKHLNQFLVQGWQSNLPESEVKATVKSVARWTWENYTGECANRGVMRLDPSLPKAKRQSLAAKRTHQARQQGTMKAILEASEYLLNAGQAVTQAAIATLIGKTRQTVAKYQSAIDIVKQRPDIITLKRLLQYVNGHVKYAVSDIRPFLGGRENEKRSSGSLRLVGEARSDESPDHDVDPAPS</sequence>
<accession>A0A3R9L0T0</accession>
<comment type="caution">
    <text evidence="3">The sequence shown here is derived from an EMBL/GenBank/DDBJ whole genome shotgun (WGS) entry which is preliminary data.</text>
</comment>
<dbReference type="OrthoDB" id="5445431at2"/>
<dbReference type="InterPro" id="IPR014820">
    <property type="entry name" value="PriCT_1"/>
</dbReference>
<dbReference type="Pfam" id="PF03090">
    <property type="entry name" value="Replicase"/>
    <property type="match status" value="1"/>
</dbReference>
<evidence type="ECO:0000259" key="2">
    <source>
        <dbReference type="Pfam" id="PF08708"/>
    </source>
</evidence>
<feature type="domain" description="Primase C-terminal 1" evidence="2">
    <location>
        <begin position="166"/>
        <end position="240"/>
    </location>
</feature>